<dbReference type="GO" id="GO:0016020">
    <property type="term" value="C:membrane"/>
    <property type="evidence" value="ECO:0007669"/>
    <property type="project" value="UniProtKB-SubCell"/>
</dbReference>
<proteinExistence type="inferred from homology"/>
<keyword evidence="4" id="KW-1133">Transmembrane helix</keyword>
<dbReference type="EMBL" id="KD057038">
    <property type="protein sequence ID" value="EMS64395.1"/>
    <property type="molecule type" value="Genomic_DNA"/>
</dbReference>
<evidence type="ECO:0000256" key="4">
    <source>
        <dbReference type="ARBA" id="ARBA00022989"/>
    </source>
</evidence>
<sequence>MAPGAVSEQPEQTVALLDRPPAEGAAEAYAADGSLDFHGNPALKRRTGIEFCYNLSINGITCNLITYLTVVLGKGNVAAARSVSSWQATSSVIPLVGAILADSYWGRYHTMVISFSTFAVGMILTALSAYVPLLVKNGISNVASVQESILFLGLYIIAVGVGGLRPCLMSFGADQFDEGDPLERRAKGPFFNWYVFTMYCGSTIASTGVVWVQDHYGWALGPTILAEVLAGGLSCLVATSRKYRFQPTRGSPLTRVCQVVAAAVRNFNAELPSDSSLLYELREDNPVMKGFERIEHTTDLRFFDKAAIVAPSNKGPEGAGAPALGSPWRLCAVTQVEELKIIVRMLPLLATIVFFYAVAAQVPSTFVEQGMAMDTAVGSVRIPPASMSTINVLTIVVLIPLYDRVFVPMARRLTGRENGISGLQRIGAGLAMPVLTMVAAALLETARLRAAKASPLAPKATSVLWQAPQYVLEGVGQVLTTIGQFSFFYSQALPAMKTVCTALGLLSIAAGDYLSSFLLTAVQWATATGGAPGWIPDDLNKGHLDRFFWIMAGLGCLNLMAFVSCAMRVLQLLPPSYKSFMMNYNMQGMDKTIPELFAMLKVAKVEIKKEYQVLMVNKTTSFKKKGKGKKGNFKRDSKQFAAQGLGFCRPGPDDNCSSMLPRAPVEHLVGQFASGMTTLHGKFVQGWTTLNGSDSDVVAR</sequence>
<dbReference type="GO" id="GO:0022857">
    <property type="term" value="F:transmembrane transporter activity"/>
    <property type="evidence" value="ECO:0007669"/>
    <property type="project" value="InterPro"/>
</dbReference>
<gene>
    <name evidence="6" type="ORF">TRIUR3_25167</name>
</gene>
<evidence type="ECO:0000256" key="1">
    <source>
        <dbReference type="ARBA" id="ARBA00004141"/>
    </source>
</evidence>
<dbReference type="eggNOG" id="KOG1237">
    <property type="taxonomic scope" value="Eukaryota"/>
</dbReference>
<dbReference type="PANTHER" id="PTHR11654">
    <property type="entry name" value="OLIGOPEPTIDE TRANSPORTER-RELATED"/>
    <property type="match status" value="1"/>
</dbReference>
<protein>
    <submittedName>
        <fullName evidence="6">Peptide transporter PTR2</fullName>
    </submittedName>
</protein>
<evidence type="ECO:0000256" key="3">
    <source>
        <dbReference type="ARBA" id="ARBA00022692"/>
    </source>
</evidence>
<dbReference type="Pfam" id="PF00854">
    <property type="entry name" value="PTR2"/>
    <property type="match status" value="1"/>
</dbReference>
<dbReference type="InterPro" id="IPR036259">
    <property type="entry name" value="MFS_trans_sf"/>
</dbReference>
<evidence type="ECO:0000256" key="5">
    <source>
        <dbReference type="ARBA" id="ARBA00023136"/>
    </source>
</evidence>
<dbReference type="SUPFAM" id="SSF103473">
    <property type="entry name" value="MFS general substrate transporter"/>
    <property type="match status" value="1"/>
</dbReference>
<keyword evidence="3" id="KW-0812">Transmembrane</keyword>
<organism evidence="6">
    <name type="scientific">Triticum urartu</name>
    <name type="common">Red wild einkorn</name>
    <name type="synonym">Crithodium urartu</name>
    <dbReference type="NCBI Taxonomy" id="4572"/>
    <lineage>
        <taxon>Eukaryota</taxon>
        <taxon>Viridiplantae</taxon>
        <taxon>Streptophyta</taxon>
        <taxon>Embryophyta</taxon>
        <taxon>Tracheophyta</taxon>
        <taxon>Spermatophyta</taxon>
        <taxon>Magnoliopsida</taxon>
        <taxon>Liliopsida</taxon>
        <taxon>Poales</taxon>
        <taxon>Poaceae</taxon>
        <taxon>BOP clade</taxon>
        <taxon>Pooideae</taxon>
        <taxon>Triticodae</taxon>
        <taxon>Triticeae</taxon>
        <taxon>Triticinae</taxon>
        <taxon>Triticum</taxon>
    </lineage>
</organism>
<dbReference type="Gene3D" id="1.20.1250.20">
    <property type="entry name" value="MFS general substrate transporter like domains"/>
    <property type="match status" value="1"/>
</dbReference>
<dbReference type="InterPro" id="IPR000109">
    <property type="entry name" value="POT_fam"/>
</dbReference>
<dbReference type="OMA" id="FFWIMAG"/>
<name>M8AHJ6_TRIUA</name>
<comment type="subcellular location">
    <subcellularLocation>
        <location evidence="1">Membrane</location>
        <topology evidence="1">Multi-pass membrane protein</topology>
    </subcellularLocation>
</comment>
<evidence type="ECO:0000313" key="6">
    <source>
        <dbReference type="EMBL" id="EMS64395.1"/>
    </source>
</evidence>
<evidence type="ECO:0000256" key="2">
    <source>
        <dbReference type="ARBA" id="ARBA00005982"/>
    </source>
</evidence>
<accession>M8AHJ6</accession>
<reference evidence="6" key="1">
    <citation type="journal article" date="2013" name="Nature">
        <title>Draft genome of the wheat A-genome progenitor Triticum urartu.</title>
        <authorList>
            <person name="Ling H.Q."/>
            <person name="Zhao S."/>
            <person name="Liu D."/>
            <person name="Wang J."/>
            <person name="Sun H."/>
            <person name="Zhang C."/>
            <person name="Fan H."/>
            <person name="Li D."/>
            <person name="Dong L."/>
            <person name="Tao Y."/>
            <person name="Gao C."/>
            <person name="Wu H."/>
            <person name="Li Y."/>
            <person name="Cui Y."/>
            <person name="Guo X."/>
            <person name="Zheng S."/>
            <person name="Wang B."/>
            <person name="Yu K."/>
            <person name="Liang Q."/>
            <person name="Yang W."/>
            <person name="Lou X."/>
            <person name="Chen J."/>
            <person name="Feng M."/>
            <person name="Jian J."/>
            <person name="Zhang X."/>
            <person name="Luo G."/>
            <person name="Jiang Y."/>
            <person name="Liu J."/>
            <person name="Wang Z."/>
            <person name="Sha Y."/>
            <person name="Zhang B."/>
            <person name="Wu H."/>
            <person name="Tang D."/>
            <person name="Shen Q."/>
            <person name="Xue P."/>
            <person name="Zou S."/>
            <person name="Wang X."/>
            <person name="Liu X."/>
            <person name="Wang F."/>
            <person name="Yang Y."/>
            <person name="An X."/>
            <person name="Dong Z."/>
            <person name="Zhang K."/>
            <person name="Zhang X."/>
            <person name="Luo M.C."/>
            <person name="Dvorak J."/>
            <person name="Tong Y."/>
            <person name="Wang J."/>
            <person name="Yang H."/>
            <person name="Li Z."/>
            <person name="Wang D."/>
            <person name="Zhang A."/>
            <person name="Wang J."/>
        </authorList>
    </citation>
    <scope>NUCLEOTIDE SEQUENCE</scope>
</reference>
<dbReference type="AlphaFoldDB" id="M8AHJ6"/>
<comment type="similarity">
    <text evidence="2">Belongs to the major facilitator superfamily. Proton-dependent oligopeptide transporter (POT/PTR) (TC 2.A.17) family.</text>
</comment>
<keyword evidence="5" id="KW-0472">Membrane</keyword>